<accession>A0AA47B3U0</accession>
<evidence type="ECO:0000313" key="1">
    <source>
        <dbReference type="EMBL" id="UZX29626.1"/>
    </source>
</evidence>
<gene>
    <name evidence="1" type="ORF">LDX53_08665</name>
</gene>
<sequence>MSRKKIELNEKVAKLTAKYMEVTDTDFNDLINEALKMYLFDRLNSSQIKDALKKSDDTSSEYTGRLFRERIDDLNRFE</sequence>
<dbReference type="Proteomes" id="UP001164557">
    <property type="component" value="Chromosome"/>
</dbReference>
<protein>
    <submittedName>
        <fullName evidence="1">Uncharacterized protein</fullName>
    </submittedName>
</protein>
<proteinExistence type="predicted"/>
<dbReference type="EMBL" id="CP084389">
    <property type="protein sequence ID" value="UZX29626.1"/>
    <property type="molecule type" value="Genomic_DNA"/>
</dbReference>
<reference evidence="1" key="1">
    <citation type="submission" date="2021-09" db="EMBL/GenBank/DDBJ databases">
        <title>Lactobacillus species from Apis mellifera, Switzerland.</title>
        <authorList>
            <person name="Pfister J."/>
            <person name="Brown A."/>
            <person name="Neumann P."/>
            <person name="Collaud A."/>
            <person name="Retschnig G."/>
            <person name="Perreten V."/>
        </authorList>
    </citation>
    <scope>NUCLEOTIDE SEQUENCE</scope>
    <source>
        <strain evidence="1">IBH002</strain>
    </source>
</reference>
<dbReference type="AlphaFoldDB" id="A0AA47B3U0"/>
<dbReference type="RefSeq" id="WP_046327815.1">
    <property type="nucleotide sequence ID" value="NZ_BPOZ01000001.1"/>
</dbReference>
<evidence type="ECO:0000313" key="2">
    <source>
        <dbReference type="Proteomes" id="UP001164557"/>
    </source>
</evidence>
<keyword evidence="2" id="KW-1185">Reference proteome</keyword>
<organism evidence="1 2">
    <name type="scientific">Lactobacillus helsingborgensis</name>
    <dbReference type="NCBI Taxonomy" id="1218494"/>
    <lineage>
        <taxon>Bacteria</taxon>
        <taxon>Bacillati</taxon>
        <taxon>Bacillota</taxon>
        <taxon>Bacilli</taxon>
        <taxon>Lactobacillales</taxon>
        <taxon>Lactobacillaceae</taxon>
        <taxon>Lactobacillus</taxon>
    </lineage>
</organism>
<name>A0AA47B3U0_9LACO</name>